<comment type="caution">
    <text evidence="2">The sequence shown here is derived from an EMBL/GenBank/DDBJ whole genome shotgun (WGS) entry which is preliminary data.</text>
</comment>
<evidence type="ECO:0000256" key="1">
    <source>
        <dbReference type="SAM" id="Coils"/>
    </source>
</evidence>
<proteinExistence type="predicted"/>
<dbReference type="EMBL" id="CAJJDO010000007">
    <property type="protein sequence ID" value="CAD8138924.1"/>
    <property type="molecule type" value="Genomic_DNA"/>
</dbReference>
<keyword evidence="3" id="KW-1185">Reference proteome</keyword>
<organism evidence="2 3">
    <name type="scientific">Paramecium pentaurelia</name>
    <dbReference type="NCBI Taxonomy" id="43138"/>
    <lineage>
        <taxon>Eukaryota</taxon>
        <taxon>Sar</taxon>
        <taxon>Alveolata</taxon>
        <taxon>Ciliophora</taxon>
        <taxon>Intramacronucleata</taxon>
        <taxon>Oligohymenophorea</taxon>
        <taxon>Peniculida</taxon>
        <taxon>Parameciidae</taxon>
        <taxon>Paramecium</taxon>
    </lineage>
</organism>
<evidence type="ECO:0000313" key="2">
    <source>
        <dbReference type="EMBL" id="CAD8138924.1"/>
    </source>
</evidence>
<sequence>MKVNINEGEKMYGVENLMIELDNFNECLEQENKEDIDRNNKKKLKKHKKLKDKLKNKHKNLDLINSGKLQRKEKRNIIVIDEYDDLQKIKDLKLKDIDQTLQKKSVNTIKNKDKIQNISKSVQNYKQEQKCNNSFQENLRIKQKTNYQNLKKEVEIQTDDKCDIKKLEIFHLLKISQNFILSTHSLTEKIIKMYV</sequence>
<evidence type="ECO:0000313" key="3">
    <source>
        <dbReference type="Proteomes" id="UP000689195"/>
    </source>
</evidence>
<reference evidence="2" key="1">
    <citation type="submission" date="2021-01" db="EMBL/GenBank/DDBJ databases">
        <authorList>
            <consortium name="Genoscope - CEA"/>
            <person name="William W."/>
        </authorList>
    </citation>
    <scope>NUCLEOTIDE SEQUENCE</scope>
</reference>
<dbReference type="Proteomes" id="UP000689195">
    <property type="component" value="Unassembled WGS sequence"/>
</dbReference>
<name>A0A8S1SKJ4_9CILI</name>
<dbReference type="AlphaFoldDB" id="A0A8S1SKJ4"/>
<dbReference type="OrthoDB" id="10469931at2759"/>
<feature type="coiled-coil region" evidence="1">
    <location>
        <begin position="14"/>
        <end position="64"/>
    </location>
</feature>
<accession>A0A8S1SKJ4</accession>
<gene>
    <name evidence="2" type="ORF">PPENT_87.1.T0070381</name>
</gene>
<keyword evidence="1" id="KW-0175">Coiled coil</keyword>
<protein>
    <submittedName>
        <fullName evidence="2">Uncharacterized protein</fullName>
    </submittedName>
</protein>